<reference evidence="1 2" key="2">
    <citation type="submission" date="2020-07" db="EMBL/GenBank/DDBJ databases">
        <title>Genome assembly of wild tea tree DASZ reveals pedigree and selection history of tea varieties.</title>
        <authorList>
            <person name="Zhang W."/>
        </authorList>
    </citation>
    <scope>NUCLEOTIDE SEQUENCE [LARGE SCALE GENOMIC DNA]</scope>
    <source>
        <strain evidence="2">cv. G240</strain>
        <tissue evidence="1">Leaf</tissue>
    </source>
</reference>
<reference evidence="2" key="1">
    <citation type="journal article" date="2020" name="Nat. Commun.">
        <title>Genome assembly of wild tea tree DASZ reveals pedigree and selection history of tea varieties.</title>
        <authorList>
            <person name="Zhang W."/>
            <person name="Zhang Y."/>
            <person name="Qiu H."/>
            <person name="Guo Y."/>
            <person name="Wan H."/>
            <person name="Zhang X."/>
            <person name="Scossa F."/>
            <person name="Alseekh S."/>
            <person name="Zhang Q."/>
            <person name="Wang P."/>
            <person name="Xu L."/>
            <person name="Schmidt M.H."/>
            <person name="Jia X."/>
            <person name="Li D."/>
            <person name="Zhu A."/>
            <person name="Guo F."/>
            <person name="Chen W."/>
            <person name="Ni D."/>
            <person name="Usadel B."/>
            <person name="Fernie A.R."/>
            <person name="Wen W."/>
        </authorList>
    </citation>
    <scope>NUCLEOTIDE SEQUENCE [LARGE SCALE GENOMIC DNA]</scope>
    <source>
        <strain evidence="2">cv. G240</strain>
    </source>
</reference>
<dbReference type="Proteomes" id="UP000593564">
    <property type="component" value="Unassembled WGS sequence"/>
</dbReference>
<comment type="caution">
    <text evidence="1">The sequence shown here is derived from an EMBL/GenBank/DDBJ whole genome shotgun (WGS) entry which is preliminary data.</text>
</comment>
<evidence type="ECO:0000313" key="2">
    <source>
        <dbReference type="Proteomes" id="UP000593564"/>
    </source>
</evidence>
<proteinExistence type="predicted"/>
<evidence type="ECO:0000313" key="1">
    <source>
        <dbReference type="EMBL" id="KAF5941856.1"/>
    </source>
</evidence>
<sequence>MHHNEIIYSPPSQSSFATINIEATTAIRVGSLSRGVTGRVWRTTTRLVAKFI</sequence>
<keyword evidence="2" id="KW-1185">Reference proteome</keyword>
<dbReference type="AlphaFoldDB" id="A0A7J7GQS6"/>
<protein>
    <submittedName>
        <fullName evidence="1">Uncharacterized protein</fullName>
    </submittedName>
</protein>
<organism evidence="1 2">
    <name type="scientific">Camellia sinensis</name>
    <name type="common">Tea plant</name>
    <name type="synonym">Thea sinensis</name>
    <dbReference type="NCBI Taxonomy" id="4442"/>
    <lineage>
        <taxon>Eukaryota</taxon>
        <taxon>Viridiplantae</taxon>
        <taxon>Streptophyta</taxon>
        <taxon>Embryophyta</taxon>
        <taxon>Tracheophyta</taxon>
        <taxon>Spermatophyta</taxon>
        <taxon>Magnoliopsida</taxon>
        <taxon>eudicotyledons</taxon>
        <taxon>Gunneridae</taxon>
        <taxon>Pentapetalae</taxon>
        <taxon>asterids</taxon>
        <taxon>Ericales</taxon>
        <taxon>Theaceae</taxon>
        <taxon>Camellia</taxon>
    </lineage>
</organism>
<gene>
    <name evidence="1" type="ORF">HYC85_019498</name>
</gene>
<name>A0A7J7GQS6_CAMSI</name>
<accession>A0A7J7GQS6</accession>
<dbReference type="EMBL" id="JACBKZ010000009">
    <property type="protein sequence ID" value="KAF5941856.1"/>
    <property type="molecule type" value="Genomic_DNA"/>
</dbReference>